<dbReference type="EC" id="3.5.1.88" evidence="3"/>
<comment type="cofactor">
    <cofactor evidence="3">
        <name>Fe(2+)</name>
        <dbReference type="ChEBI" id="CHEBI:29033"/>
    </cofactor>
    <text evidence="3">Binds 1 Fe(2+) ion.</text>
</comment>
<dbReference type="OrthoDB" id="9784988at2"/>
<dbReference type="InterPro" id="IPR023635">
    <property type="entry name" value="Peptide_deformylase"/>
</dbReference>
<feature type="binding site" evidence="3">
    <location>
        <position position="129"/>
    </location>
    <ligand>
        <name>Fe cation</name>
        <dbReference type="ChEBI" id="CHEBI:24875"/>
    </ligand>
</feature>
<sequence>MALRNILKEGDERLRKKSRPVTDFNERLWTLLDDMYETMKDGGVGIAAPQVGVLRRAVVIDVGEGKHEFVNPVIVEQSGDQCGGEGCLSIPGQYGLVHRPAQLRIKAQDRYGKPFELEAEGYFAVAVCHEVDHLDGILFIDKVERMLDPEEIGEE</sequence>
<dbReference type="EMBL" id="QXWZ01000020">
    <property type="protein sequence ID" value="NBI79448.1"/>
    <property type="molecule type" value="Genomic_DNA"/>
</dbReference>
<comment type="function">
    <text evidence="3">Removes the formyl group from the N-terminal Met of newly synthesized proteins. Requires at least a dipeptide for an efficient rate of reaction. N-terminal L-methionine is a prerequisite for activity but the enzyme has broad specificity at other positions.</text>
</comment>
<proteinExistence type="inferred from homology"/>
<dbReference type="CDD" id="cd00487">
    <property type="entry name" value="Pep_deformylase"/>
    <property type="match status" value="1"/>
</dbReference>
<comment type="caution">
    <text evidence="4">The sequence shown here is derived from an EMBL/GenBank/DDBJ whole genome shotgun (WGS) entry which is preliminary data.</text>
</comment>
<dbReference type="Proteomes" id="UP000462501">
    <property type="component" value="Unassembled WGS sequence"/>
</dbReference>
<dbReference type="GO" id="GO:0046872">
    <property type="term" value="F:metal ion binding"/>
    <property type="evidence" value="ECO:0007669"/>
    <property type="project" value="UniProtKB-KW"/>
</dbReference>
<dbReference type="PIRSF" id="PIRSF004749">
    <property type="entry name" value="Pep_def"/>
    <property type="match status" value="1"/>
</dbReference>
<dbReference type="PANTHER" id="PTHR10458:SF22">
    <property type="entry name" value="PEPTIDE DEFORMYLASE"/>
    <property type="match status" value="1"/>
</dbReference>
<dbReference type="PANTHER" id="PTHR10458">
    <property type="entry name" value="PEPTIDE DEFORMYLASE"/>
    <property type="match status" value="1"/>
</dbReference>
<dbReference type="NCBIfam" id="NF001159">
    <property type="entry name" value="PRK00150.1-3"/>
    <property type="match status" value="1"/>
</dbReference>
<reference evidence="5 7" key="2">
    <citation type="submission" date="2019-06" db="EMBL/GenBank/DDBJ databases">
        <title>Draft genome sequences of 15 bacterial species constituting the stable defined intestinal microbiota of the GM15 gnotobiotic mouse model.</title>
        <authorList>
            <person name="Elie C."/>
            <person name="Mathieu A."/>
            <person name="Saliou A."/>
            <person name="Darnaud M."/>
            <person name="Leulier F."/>
            <person name="Tamellini A."/>
        </authorList>
    </citation>
    <scope>NUCLEOTIDE SEQUENCE [LARGE SCALE GENOMIC DNA]</scope>
    <source>
        <strain evidence="5 7">JM4-15</strain>
    </source>
</reference>
<dbReference type="GO" id="GO:0042586">
    <property type="term" value="F:peptide deformylase activity"/>
    <property type="evidence" value="ECO:0007669"/>
    <property type="project" value="UniProtKB-UniRule"/>
</dbReference>
<evidence type="ECO:0000256" key="3">
    <source>
        <dbReference type="HAMAP-Rule" id="MF_00163"/>
    </source>
</evidence>
<dbReference type="Pfam" id="PF01327">
    <property type="entry name" value="Pep_deformylase"/>
    <property type="match status" value="1"/>
</dbReference>
<keyword evidence="3" id="KW-0479">Metal-binding</keyword>
<dbReference type="HAMAP" id="MF_00163">
    <property type="entry name" value="Pep_deformylase"/>
    <property type="match status" value="1"/>
</dbReference>
<feature type="binding site" evidence="3">
    <location>
        <position position="133"/>
    </location>
    <ligand>
        <name>Fe cation</name>
        <dbReference type="ChEBI" id="CHEBI:24875"/>
    </ligand>
</feature>
<dbReference type="EMBL" id="VIQT01000003">
    <property type="protein sequence ID" value="NDO37924.1"/>
    <property type="molecule type" value="Genomic_DNA"/>
</dbReference>
<dbReference type="AlphaFoldDB" id="A0A845RKK8"/>
<feature type="binding site" evidence="3">
    <location>
        <position position="87"/>
    </location>
    <ligand>
        <name>Fe cation</name>
        <dbReference type="ChEBI" id="CHEBI:24875"/>
    </ligand>
</feature>
<protein>
    <recommendedName>
        <fullName evidence="3">Peptide deformylase</fullName>
        <shortName evidence="3">PDF</shortName>
        <ecNumber evidence="3">3.5.1.88</ecNumber>
    </recommendedName>
    <alternativeName>
        <fullName evidence="3">Polypeptide deformylase</fullName>
    </alternativeName>
</protein>
<gene>
    <name evidence="3 4" type="primary">def</name>
    <name evidence="4" type="ORF">D3Z39_11345</name>
    <name evidence="5" type="ORF">FMM72_01485</name>
</gene>
<evidence type="ECO:0000313" key="5">
    <source>
        <dbReference type="EMBL" id="NDO37924.1"/>
    </source>
</evidence>
<evidence type="ECO:0000256" key="2">
    <source>
        <dbReference type="ARBA" id="ARBA00023004"/>
    </source>
</evidence>
<name>A0A845RKK8_9FIRM</name>
<dbReference type="GO" id="GO:0006412">
    <property type="term" value="P:translation"/>
    <property type="evidence" value="ECO:0007669"/>
    <property type="project" value="UniProtKB-UniRule"/>
</dbReference>
<comment type="similarity">
    <text evidence="1 3">Belongs to the polypeptide deformylase family.</text>
</comment>
<evidence type="ECO:0000313" key="6">
    <source>
        <dbReference type="Proteomes" id="UP000446348"/>
    </source>
</evidence>
<keyword evidence="3" id="KW-0648">Protein biosynthesis</keyword>
<accession>A0A845RKK8</accession>
<keyword evidence="3 4" id="KW-0378">Hydrolase</keyword>
<dbReference type="InterPro" id="IPR036821">
    <property type="entry name" value="Peptide_deformylase_sf"/>
</dbReference>
<dbReference type="NCBIfam" id="TIGR00079">
    <property type="entry name" value="pept_deformyl"/>
    <property type="match status" value="1"/>
</dbReference>
<evidence type="ECO:0000313" key="4">
    <source>
        <dbReference type="EMBL" id="NBI79448.1"/>
    </source>
</evidence>
<dbReference type="RefSeq" id="WP_160210208.1">
    <property type="nucleotide sequence ID" value="NZ_CAMUSJ010000003.1"/>
</dbReference>
<dbReference type="Gene3D" id="3.90.45.10">
    <property type="entry name" value="Peptide deformylase"/>
    <property type="match status" value="1"/>
</dbReference>
<dbReference type="PRINTS" id="PR01576">
    <property type="entry name" value="PDEFORMYLASE"/>
</dbReference>
<organism evidence="4 6">
    <name type="scientific">Anaerotruncus colihominis</name>
    <dbReference type="NCBI Taxonomy" id="169435"/>
    <lineage>
        <taxon>Bacteria</taxon>
        <taxon>Bacillati</taxon>
        <taxon>Bacillota</taxon>
        <taxon>Clostridia</taxon>
        <taxon>Eubacteriales</taxon>
        <taxon>Oscillospiraceae</taxon>
        <taxon>Anaerotruncus</taxon>
    </lineage>
</organism>
<evidence type="ECO:0000256" key="1">
    <source>
        <dbReference type="ARBA" id="ARBA00010759"/>
    </source>
</evidence>
<evidence type="ECO:0000313" key="7">
    <source>
        <dbReference type="Proteomes" id="UP000462501"/>
    </source>
</evidence>
<dbReference type="SUPFAM" id="SSF56420">
    <property type="entry name" value="Peptide deformylase"/>
    <property type="match status" value="1"/>
</dbReference>
<dbReference type="Proteomes" id="UP000446348">
    <property type="component" value="Unassembled WGS sequence"/>
</dbReference>
<feature type="active site" evidence="3">
    <location>
        <position position="130"/>
    </location>
</feature>
<comment type="catalytic activity">
    <reaction evidence="3">
        <text>N-terminal N-formyl-L-methionyl-[peptide] + H2O = N-terminal L-methionyl-[peptide] + formate</text>
        <dbReference type="Rhea" id="RHEA:24420"/>
        <dbReference type="Rhea" id="RHEA-COMP:10639"/>
        <dbReference type="Rhea" id="RHEA-COMP:10640"/>
        <dbReference type="ChEBI" id="CHEBI:15377"/>
        <dbReference type="ChEBI" id="CHEBI:15740"/>
        <dbReference type="ChEBI" id="CHEBI:49298"/>
        <dbReference type="ChEBI" id="CHEBI:64731"/>
        <dbReference type="EC" id="3.5.1.88"/>
    </reaction>
</comment>
<reference evidence="4 6" key="1">
    <citation type="submission" date="2018-08" db="EMBL/GenBank/DDBJ databases">
        <title>Murine metabolic-syndrome-specific gut microbial biobank.</title>
        <authorList>
            <person name="Liu C."/>
        </authorList>
    </citation>
    <scope>NUCLEOTIDE SEQUENCE [LARGE SCALE GENOMIC DNA]</scope>
    <source>
        <strain evidence="4 6">X69</strain>
    </source>
</reference>
<keyword evidence="2 3" id="KW-0408">Iron</keyword>